<dbReference type="EMBL" id="MK072393">
    <property type="protein sequence ID" value="AYV83768.1"/>
    <property type="molecule type" value="Genomic_DNA"/>
</dbReference>
<sequence length="32" mass="3530">MSKRLLDPIYSVERCFTSPSAGRHSKGVHGRG</sequence>
<proteinExistence type="predicted"/>
<evidence type="ECO:0000313" key="1">
    <source>
        <dbReference type="EMBL" id="AYV83768.1"/>
    </source>
</evidence>
<name>A0A3G5A938_9VIRU</name>
<gene>
    <name evidence="1" type="ORF">Hyperionvirus11_41</name>
</gene>
<organism evidence="1">
    <name type="scientific">Hyperionvirus sp</name>
    <dbReference type="NCBI Taxonomy" id="2487770"/>
    <lineage>
        <taxon>Viruses</taxon>
        <taxon>Varidnaviria</taxon>
        <taxon>Bamfordvirae</taxon>
        <taxon>Nucleocytoviricota</taxon>
        <taxon>Megaviricetes</taxon>
        <taxon>Imitervirales</taxon>
        <taxon>Mimiviridae</taxon>
        <taxon>Klosneuvirinae</taxon>
    </lineage>
</organism>
<reference evidence="1" key="1">
    <citation type="submission" date="2018-10" db="EMBL/GenBank/DDBJ databases">
        <title>Hidden diversity of soil giant viruses.</title>
        <authorList>
            <person name="Schulz F."/>
            <person name="Alteio L."/>
            <person name="Goudeau D."/>
            <person name="Ryan E.M."/>
            <person name="Malmstrom R.R."/>
            <person name="Blanchard J."/>
            <person name="Woyke T."/>
        </authorList>
    </citation>
    <scope>NUCLEOTIDE SEQUENCE</scope>
    <source>
        <strain evidence="1">HYV1</strain>
    </source>
</reference>
<protein>
    <submittedName>
        <fullName evidence="1">Uncharacterized protein</fullName>
    </submittedName>
</protein>
<accession>A0A3G5A938</accession>